<feature type="transmembrane region" description="Helical" evidence="1">
    <location>
        <begin position="7"/>
        <end position="29"/>
    </location>
</feature>
<keyword evidence="1" id="KW-1133">Transmembrane helix</keyword>
<comment type="caution">
    <text evidence="2">The sequence shown here is derived from an EMBL/GenBank/DDBJ whole genome shotgun (WGS) entry which is preliminary data.</text>
</comment>
<keyword evidence="1" id="KW-0472">Membrane</keyword>
<gene>
    <name evidence="2" type="ORF">CGXH109_LOCUS61014</name>
</gene>
<organism evidence="2 3">
    <name type="scientific">Colletotrichum noveboracense</name>
    <dbReference type="NCBI Taxonomy" id="2664923"/>
    <lineage>
        <taxon>Eukaryota</taxon>
        <taxon>Fungi</taxon>
        <taxon>Dikarya</taxon>
        <taxon>Ascomycota</taxon>
        <taxon>Pezizomycotina</taxon>
        <taxon>Sordariomycetes</taxon>
        <taxon>Hypocreomycetidae</taxon>
        <taxon>Glomerellales</taxon>
        <taxon>Glomerellaceae</taxon>
        <taxon>Colletotrichum</taxon>
        <taxon>Colletotrichum gloeosporioides species complex</taxon>
    </lineage>
</organism>
<keyword evidence="3" id="KW-1185">Reference proteome</keyword>
<reference evidence="2" key="1">
    <citation type="submission" date="2022-08" db="EMBL/GenBank/DDBJ databases">
        <authorList>
            <person name="Giroux E."/>
            <person name="Giroux E."/>
        </authorList>
    </citation>
    <scope>NUCLEOTIDE SEQUENCE</scope>
    <source>
        <strain evidence="2">H1091258</strain>
    </source>
</reference>
<protein>
    <submittedName>
        <fullName evidence="2">Uncharacterized protein</fullName>
    </submittedName>
</protein>
<keyword evidence="1" id="KW-0812">Transmembrane</keyword>
<dbReference type="AlphaFoldDB" id="A0A9W4RSX8"/>
<evidence type="ECO:0000256" key="1">
    <source>
        <dbReference type="SAM" id="Phobius"/>
    </source>
</evidence>
<evidence type="ECO:0000313" key="2">
    <source>
        <dbReference type="EMBL" id="CAI0647005.1"/>
    </source>
</evidence>
<accession>A0A9W4RSX8</accession>
<dbReference type="Proteomes" id="UP001152533">
    <property type="component" value="Unassembled WGS sequence"/>
</dbReference>
<dbReference type="EMBL" id="CAMGZC010000386">
    <property type="protein sequence ID" value="CAI0647005.1"/>
    <property type="molecule type" value="Genomic_DNA"/>
</dbReference>
<name>A0A9W4RSX8_9PEZI</name>
<evidence type="ECO:0000313" key="3">
    <source>
        <dbReference type="Proteomes" id="UP001152533"/>
    </source>
</evidence>
<sequence>MACVASVVVVMMGIVVAGGGAVVLLILVVEEADLELPALVAGMVEDCEDVVRLDSVGVVPLVLEVVLVKRGPVIELKTGLLVVAGMPLKPVAGELPVMVSKLLTPWALLDVLLEKLLAALLEALEVPAELDVPVELEMPMVFTLLEVIIDVAGLEFEDVEMLVIVDVDEVVNVLANSVLVESELTIVVLVKVTDVDDEISDVEDVIVEVIVLLLVGDTMVLEGTVELVDVGYEELDELDEVVDMTELVEVVDGV</sequence>
<proteinExistence type="predicted"/>